<dbReference type="RefSeq" id="XP_028544795.1">
    <property type="nucleotide sequence ID" value="XM_028688994.1"/>
</dbReference>
<dbReference type="Proteomes" id="UP000195521">
    <property type="component" value="Unassembled WGS sequence"/>
</dbReference>
<dbReference type="OMA" id="PTLVFCC"/>
<evidence type="ECO:0000313" key="2">
    <source>
        <dbReference type="Proteomes" id="UP000195521"/>
    </source>
</evidence>
<reference evidence="2" key="1">
    <citation type="submission" date="2017-04" db="EMBL/GenBank/DDBJ databases">
        <title>Plasmodium gonderi genome.</title>
        <authorList>
            <person name="Arisue N."/>
            <person name="Honma H."/>
            <person name="Kawai S."/>
            <person name="Tougan T."/>
            <person name="Tanabe K."/>
            <person name="Horii T."/>
        </authorList>
    </citation>
    <scope>NUCLEOTIDE SEQUENCE [LARGE SCALE GENOMIC DNA]</scope>
    <source>
        <strain evidence="2">ATCC 30045</strain>
    </source>
</reference>
<organism evidence="1 2">
    <name type="scientific">Plasmodium gonderi</name>
    <dbReference type="NCBI Taxonomy" id="77519"/>
    <lineage>
        <taxon>Eukaryota</taxon>
        <taxon>Sar</taxon>
        <taxon>Alveolata</taxon>
        <taxon>Apicomplexa</taxon>
        <taxon>Aconoidasida</taxon>
        <taxon>Haemosporida</taxon>
        <taxon>Plasmodiidae</taxon>
        <taxon>Plasmodium</taxon>
        <taxon>Plasmodium (Plasmodium)</taxon>
    </lineage>
</organism>
<dbReference type="OrthoDB" id="381626at2759"/>
<comment type="caution">
    <text evidence="1">The sequence shown here is derived from an EMBL/GenBank/DDBJ whole genome shotgun (WGS) entry which is preliminary data.</text>
</comment>
<name>A0A1Y1JI67_PLAGO</name>
<proteinExistence type="predicted"/>
<accession>A0A1Y1JI67</accession>
<dbReference type="EMBL" id="BDQF01000013">
    <property type="protein sequence ID" value="GAW82206.1"/>
    <property type="molecule type" value="Genomic_DNA"/>
</dbReference>
<gene>
    <name evidence="1" type="ORF">PGO_122030</name>
</gene>
<dbReference type="GeneID" id="39748943"/>
<dbReference type="AlphaFoldDB" id="A0A1Y1JI67"/>
<evidence type="ECO:0000313" key="1">
    <source>
        <dbReference type="EMBL" id="GAW82206.1"/>
    </source>
</evidence>
<sequence length="161" mass="18773">MFRDHFMRSKAMRFAKKKFFTTASTQIYGDTSLPVVGKGTLIDVYDNYEALKNIKKKSSLKCSLKRFREIVQSETKGKAYNFYTGWPPINRIKITQDEKLGLYGRSMFVFNRIKGVKGMEPNLCICCKNKNVLSFNKSEFESLLKNMDTIKYQLQEFAKKL</sequence>
<keyword evidence="2" id="KW-1185">Reference proteome</keyword>
<protein>
    <submittedName>
        <fullName evidence="1">Uncharacterized protein</fullName>
    </submittedName>
</protein>